<evidence type="ECO:0000313" key="2">
    <source>
        <dbReference type="Proteomes" id="UP001060215"/>
    </source>
</evidence>
<reference evidence="1 2" key="1">
    <citation type="journal article" date="2022" name="Plant J.">
        <title>Chromosome-level genome of Camellia lanceoleosa provides a valuable resource for understanding genome evolution and self-incompatibility.</title>
        <authorList>
            <person name="Gong W."/>
            <person name="Xiao S."/>
            <person name="Wang L."/>
            <person name="Liao Z."/>
            <person name="Chang Y."/>
            <person name="Mo W."/>
            <person name="Hu G."/>
            <person name="Li W."/>
            <person name="Zhao G."/>
            <person name="Zhu H."/>
            <person name="Hu X."/>
            <person name="Ji K."/>
            <person name="Xiang X."/>
            <person name="Song Q."/>
            <person name="Yuan D."/>
            <person name="Jin S."/>
            <person name="Zhang L."/>
        </authorList>
    </citation>
    <scope>NUCLEOTIDE SEQUENCE [LARGE SCALE GENOMIC DNA]</scope>
    <source>
        <strain evidence="1">SQ_2022a</strain>
    </source>
</reference>
<sequence>MLISLKNLYLNDCKDLMELPSDIGELAQLEALDIRGSGVNNIPPHIEILTHLRCLLVSFTKLRNGNATQEVAFGYNMISKLSRLEELVIDMKSPEQWSNEVVVNIIKEVASLKELKILKFCISNKVVDFIKLVNMNLHICLFEATSLQSFMKRSSGRNIQSIRFFQIFIGCQNLEHPEIPDFVKYERYIKYCNGVGSNFPTLDVLARANAFELVNHHKDIKHLSDFGIASMKKVLGCLVESCDAIETIVGTVDSAEPVLPNLEDLYIKNLPRLESIFPCLTLISPKSIDLAMRLLSEDGRMSFRNPAALDPFRLPSFAKNI</sequence>
<accession>A0ACC0IVU1</accession>
<evidence type="ECO:0000313" key="1">
    <source>
        <dbReference type="EMBL" id="KAI8028286.1"/>
    </source>
</evidence>
<organism evidence="1 2">
    <name type="scientific">Camellia lanceoleosa</name>
    <dbReference type="NCBI Taxonomy" id="1840588"/>
    <lineage>
        <taxon>Eukaryota</taxon>
        <taxon>Viridiplantae</taxon>
        <taxon>Streptophyta</taxon>
        <taxon>Embryophyta</taxon>
        <taxon>Tracheophyta</taxon>
        <taxon>Spermatophyta</taxon>
        <taxon>Magnoliopsida</taxon>
        <taxon>eudicotyledons</taxon>
        <taxon>Gunneridae</taxon>
        <taxon>Pentapetalae</taxon>
        <taxon>asterids</taxon>
        <taxon>Ericales</taxon>
        <taxon>Theaceae</taxon>
        <taxon>Camellia</taxon>
    </lineage>
</organism>
<proteinExistence type="predicted"/>
<comment type="caution">
    <text evidence="1">The sequence shown here is derived from an EMBL/GenBank/DDBJ whole genome shotgun (WGS) entry which is preliminary data.</text>
</comment>
<gene>
    <name evidence="1" type="ORF">LOK49_LG02G02630</name>
</gene>
<protein>
    <submittedName>
        <fullName evidence="1">Uncharacterized protein</fullName>
    </submittedName>
</protein>
<dbReference type="EMBL" id="CM045760">
    <property type="protein sequence ID" value="KAI8028286.1"/>
    <property type="molecule type" value="Genomic_DNA"/>
</dbReference>
<keyword evidence="2" id="KW-1185">Reference proteome</keyword>
<name>A0ACC0IVU1_9ERIC</name>
<dbReference type="Proteomes" id="UP001060215">
    <property type="component" value="Chromosome 3"/>
</dbReference>